<evidence type="ECO:0000313" key="14">
    <source>
        <dbReference type="EMBL" id="KAJ7335433.1"/>
    </source>
</evidence>
<evidence type="ECO:0000256" key="1">
    <source>
        <dbReference type="ARBA" id="ARBA00004141"/>
    </source>
</evidence>
<feature type="transmembrane region" description="Helical" evidence="13">
    <location>
        <begin position="14"/>
        <end position="34"/>
    </location>
</feature>
<evidence type="ECO:0000256" key="3">
    <source>
        <dbReference type="ARBA" id="ARBA00022480"/>
    </source>
</evidence>
<accession>A0A9Q1B3Z3</accession>
<keyword evidence="15" id="KW-1185">Reference proteome</keyword>
<keyword evidence="4 12" id="KW-0716">Sensory transduction</keyword>
<name>A0A9Q1B3Z3_9SAUR</name>
<keyword evidence="7 12" id="KW-0297">G-protein coupled receptor</keyword>
<evidence type="ECO:0000256" key="13">
    <source>
        <dbReference type="SAM" id="Phobius"/>
    </source>
</evidence>
<protein>
    <recommendedName>
        <fullName evidence="12">Taste receptor type 2</fullName>
    </recommendedName>
</protein>
<evidence type="ECO:0000256" key="5">
    <source>
        <dbReference type="ARBA" id="ARBA00022692"/>
    </source>
</evidence>
<evidence type="ECO:0000256" key="11">
    <source>
        <dbReference type="RuleBase" id="RU004423"/>
    </source>
</evidence>
<dbReference type="OrthoDB" id="9044065at2759"/>
<dbReference type="GO" id="GO:0016020">
    <property type="term" value="C:membrane"/>
    <property type="evidence" value="ECO:0007669"/>
    <property type="project" value="UniProtKB-SubCell"/>
</dbReference>
<dbReference type="GO" id="GO:0033038">
    <property type="term" value="F:bitter taste receptor activity"/>
    <property type="evidence" value="ECO:0007669"/>
    <property type="project" value="InterPro"/>
</dbReference>
<comment type="similarity">
    <text evidence="2 11">Belongs to the G-protein coupled receptor T2R family.</text>
</comment>
<dbReference type="AlphaFoldDB" id="A0A9Q1B3Z3"/>
<feature type="transmembrane region" description="Helical" evidence="13">
    <location>
        <begin position="137"/>
        <end position="157"/>
    </location>
</feature>
<evidence type="ECO:0000256" key="8">
    <source>
        <dbReference type="ARBA" id="ARBA00023136"/>
    </source>
</evidence>
<proteinExistence type="inferred from homology"/>
<dbReference type="PANTHER" id="PTHR11394:SF47">
    <property type="entry name" value="TASTE RECEPTOR TYPE 2 MEMBER 40"/>
    <property type="match status" value="1"/>
</dbReference>
<evidence type="ECO:0000256" key="12">
    <source>
        <dbReference type="RuleBase" id="RU004424"/>
    </source>
</evidence>
<keyword evidence="6 13" id="KW-1133">Transmembrane helix</keyword>
<dbReference type="SUPFAM" id="SSF81321">
    <property type="entry name" value="Family A G protein-coupled receptor-like"/>
    <property type="match status" value="1"/>
</dbReference>
<comment type="subcellular location">
    <subcellularLocation>
        <location evidence="1 12">Membrane</location>
        <topology evidence="1 12">Multi-pass membrane protein</topology>
    </subcellularLocation>
</comment>
<dbReference type="GO" id="GO:0004930">
    <property type="term" value="F:G protein-coupled receptor activity"/>
    <property type="evidence" value="ECO:0007669"/>
    <property type="project" value="UniProtKB-KW"/>
</dbReference>
<feature type="transmembrane region" description="Helical" evidence="13">
    <location>
        <begin position="54"/>
        <end position="78"/>
    </location>
</feature>
<dbReference type="Proteomes" id="UP001142489">
    <property type="component" value="Unassembled WGS sequence"/>
</dbReference>
<reference evidence="14" key="1">
    <citation type="journal article" date="2023" name="DNA Res.">
        <title>Chromosome-level genome assembly of Phrynocephalus forsythii using third-generation DNA sequencing and Hi-C analysis.</title>
        <authorList>
            <person name="Qi Y."/>
            <person name="Zhao W."/>
            <person name="Zhao Y."/>
            <person name="Niu C."/>
            <person name="Cao S."/>
            <person name="Zhang Y."/>
        </authorList>
    </citation>
    <scope>NUCLEOTIDE SEQUENCE</scope>
    <source>
        <tissue evidence="14">Muscle</tissue>
    </source>
</reference>
<keyword evidence="5 12" id="KW-0812">Transmembrane</keyword>
<dbReference type="EMBL" id="JAPFRF010000004">
    <property type="protein sequence ID" value="KAJ7335433.1"/>
    <property type="molecule type" value="Genomic_DNA"/>
</dbReference>
<evidence type="ECO:0000313" key="15">
    <source>
        <dbReference type="Proteomes" id="UP001142489"/>
    </source>
</evidence>
<organism evidence="14 15">
    <name type="scientific">Phrynocephalus forsythii</name>
    <dbReference type="NCBI Taxonomy" id="171643"/>
    <lineage>
        <taxon>Eukaryota</taxon>
        <taxon>Metazoa</taxon>
        <taxon>Chordata</taxon>
        <taxon>Craniata</taxon>
        <taxon>Vertebrata</taxon>
        <taxon>Euteleostomi</taxon>
        <taxon>Lepidosauria</taxon>
        <taxon>Squamata</taxon>
        <taxon>Bifurcata</taxon>
        <taxon>Unidentata</taxon>
        <taxon>Episquamata</taxon>
        <taxon>Toxicofera</taxon>
        <taxon>Iguania</taxon>
        <taxon>Acrodonta</taxon>
        <taxon>Agamidae</taxon>
        <taxon>Agaminae</taxon>
        <taxon>Phrynocephalus</taxon>
    </lineage>
</organism>
<evidence type="ECO:0000256" key="7">
    <source>
        <dbReference type="ARBA" id="ARBA00023040"/>
    </source>
</evidence>
<keyword evidence="8 12" id="KW-0472">Membrane</keyword>
<dbReference type="Pfam" id="PF05296">
    <property type="entry name" value="TAS2R"/>
    <property type="match status" value="1"/>
</dbReference>
<keyword evidence="10 12" id="KW-0807">Transducer</keyword>
<keyword evidence="9 12" id="KW-0675">Receptor</keyword>
<evidence type="ECO:0000256" key="10">
    <source>
        <dbReference type="ARBA" id="ARBA00023224"/>
    </source>
</evidence>
<evidence type="ECO:0000256" key="2">
    <source>
        <dbReference type="ARBA" id="ARBA00007376"/>
    </source>
</evidence>
<evidence type="ECO:0000256" key="9">
    <source>
        <dbReference type="ARBA" id="ARBA00023170"/>
    </source>
</evidence>
<feature type="transmembrane region" description="Helical" evidence="13">
    <location>
        <begin position="98"/>
        <end position="116"/>
    </location>
</feature>
<dbReference type="PANTHER" id="PTHR11394">
    <property type="entry name" value="TASTE RECEPTOR TYPE 2"/>
    <property type="match status" value="1"/>
</dbReference>
<feature type="transmembrane region" description="Helical" evidence="13">
    <location>
        <begin position="205"/>
        <end position="227"/>
    </location>
</feature>
<comment type="caution">
    <text evidence="14">The sequence shown here is derived from an EMBL/GenBank/DDBJ whole genome shotgun (WGS) entry which is preliminary data.</text>
</comment>
<gene>
    <name evidence="14" type="ORF">JRQ81_013374</name>
</gene>
<dbReference type="InterPro" id="IPR007960">
    <property type="entry name" value="TAS2R"/>
</dbReference>
<sequence length="311" mass="34642">MPGVRANVLFFPKILYITVSGIFYLLVILTNGFIAGVNLASRMKGSCLMPNDEIVTTLGISNFCFSTTIILDYFISIIWKDFYRNAYSVQNVTLTFDIATSFLTYWLTAWLNMFYCMKIVSFKQPLLFQVKMNFPKLVRWFLLASLVASVVTTLFAFQALKKVPLHIQASALNNQTTGIVSKVNLTSNHRESRNVVILMRRPLKFITMILGCAIPLLLSVASLVLVLNSLFRHAQNLEHSSVFHNPQLEAHLNAAKAVLSLLLSNVSFFAAERVKGGVKGLQPKGLQLFPGMNTGSSDDMDLGCLLDQASE</sequence>
<keyword evidence="3 12" id="KW-0919">Taste</keyword>
<evidence type="ECO:0000256" key="4">
    <source>
        <dbReference type="ARBA" id="ARBA00022606"/>
    </source>
</evidence>
<evidence type="ECO:0000256" key="6">
    <source>
        <dbReference type="ARBA" id="ARBA00022989"/>
    </source>
</evidence>